<evidence type="ECO:0000313" key="2">
    <source>
        <dbReference type="Proteomes" id="UP000033187"/>
    </source>
</evidence>
<dbReference type="AlphaFoldDB" id="A0A0D6JAQ1"/>
<dbReference type="RefSeq" id="WP_046479772.1">
    <property type="nucleotide sequence ID" value="NZ_LN829118.1"/>
</dbReference>
<sequence>MCDYSLETYRTTPARTGETYETYRFPSSTVGFVDAGDKETAVCMSCDTRLIIEQIPEFVREKLGIGPREEVTFVRLEEGPHRDGVRFANGQEINLQRLGPGVKAYVLDALDGETKIVKEAATTTA</sequence>
<accession>A0A0D6JAQ1</accession>
<dbReference type="KEGG" id="fiy:BN1229_v1_0231"/>
<dbReference type="Proteomes" id="UP000033187">
    <property type="component" value="Chromosome 1"/>
</dbReference>
<keyword evidence="2" id="KW-1185">Reference proteome</keyword>
<organism evidence="1 2">
    <name type="scientific">Candidatus Filomicrobium marinum</name>
    <dbReference type="NCBI Taxonomy" id="1608628"/>
    <lineage>
        <taxon>Bacteria</taxon>
        <taxon>Pseudomonadati</taxon>
        <taxon>Pseudomonadota</taxon>
        <taxon>Alphaproteobacteria</taxon>
        <taxon>Hyphomicrobiales</taxon>
        <taxon>Hyphomicrobiaceae</taxon>
        <taxon>Filomicrobium</taxon>
    </lineage>
</organism>
<reference evidence="2" key="1">
    <citation type="submission" date="2015-02" db="EMBL/GenBank/DDBJ databases">
        <authorList>
            <person name="Chooi Y.-H."/>
        </authorList>
    </citation>
    <scope>NUCLEOTIDE SEQUENCE [LARGE SCALE GENOMIC DNA]</scope>
    <source>
        <strain evidence="2">strain Y</strain>
    </source>
</reference>
<proteinExistence type="predicted"/>
<name>A0A0D6JAQ1_9HYPH</name>
<evidence type="ECO:0000313" key="1">
    <source>
        <dbReference type="EMBL" id="CPR15150.1"/>
    </source>
</evidence>
<dbReference type="EMBL" id="LN829119">
    <property type="protein sequence ID" value="CPR15150.1"/>
    <property type="molecule type" value="Genomic_DNA"/>
</dbReference>
<gene>
    <name evidence="1" type="ORF">YBN1229_v1_0231</name>
</gene>
<dbReference type="OrthoDB" id="7375646at2"/>
<dbReference type="KEGG" id="fil:BN1229_v1_0227"/>
<protein>
    <submittedName>
        <fullName evidence="1">Uncharacterized protein</fullName>
    </submittedName>
</protein>